<comment type="catalytic activity">
    <reaction evidence="14">
        <text>pyruvate + ATP + H2O = phosphoenolpyruvate + AMP + phosphate + 2 H(+)</text>
        <dbReference type="Rhea" id="RHEA:11364"/>
        <dbReference type="ChEBI" id="CHEBI:15361"/>
        <dbReference type="ChEBI" id="CHEBI:15377"/>
        <dbReference type="ChEBI" id="CHEBI:15378"/>
        <dbReference type="ChEBI" id="CHEBI:30616"/>
        <dbReference type="ChEBI" id="CHEBI:43474"/>
        <dbReference type="ChEBI" id="CHEBI:58702"/>
        <dbReference type="ChEBI" id="CHEBI:456215"/>
        <dbReference type="EC" id="2.7.9.2"/>
    </reaction>
</comment>
<evidence type="ECO:0000259" key="16">
    <source>
        <dbReference type="Pfam" id="PF01326"/>
    </source>
</evidence>
<evidence type="ECO:0000256" key="1">
    <source>
        <dbReference type="ARBA" id="ARBA00001946"/>
    </source>
</evidence>
<evidence type="ECO:0000256" key="12">
    <source>
        <dbReference type="ARBA" id="ARBA00022842"/>
    </source>
</evidence>
<proteinExistence type="inferred from homology"/>
<dbReference type="PANTHER" id="PTHR43030:SF1">
    <property type="entry name" value="PHOSPHOENOLPYRUVATE SYNTHASE"/>
    <property type="match status" value="1"/>
</dbReference>
<evidence type="ECO:0000256" key="4">
    <source>
        <dbReference type="ARBA" id="ARBA00007837"/>
    </source>
</evidence>
<dbReference type="EC" id="2.7.9.2" evidence="5"/>
<accession>A0A455SK80</accession>
<dbReference type="InterPro" id="IPR036637">
    <property type="entry name" value="Phosphohistidine_dom_sf"/>
</dbReference>
<keyword evidence="11" id="KW-0067">ATP-binding</keyword>
<reference evidence="17" key="1">
    <citation type="submission" date="2018-12" db="EMBL/GenBank/DDBJ databases">
        <title>Novel natural products biosynthetic potential of the class Ktedonobacteria.</title>
        <authorList>
            <person name="Zheng Y."/>
            <person name="Saitou A."/>
            <person name="Wang C.M."/>
            <person name="Toyoda A."/>
            <person name="Minakuchi Y."/>
            <person name="Sekiguchi Y."/>
            <person name="Ueda K."/>
            <person name="Takano H."/>
            <person name="Sakai Y."/>
            <person name="Yokota A."/>
            <person name="Yabe S."/>
        </authorList>
    </citation>
    <scope>NUCLEOTIDE SEQUENCE</scope>
    <source>
        <strain evidence="17">COM3</strain>
    </source>
</reference>
<evidence type="ECO:0000256" key="7">
    <source>
        <dbReference type="ARBA" id="ARBA00022679"/>
    </source>
</evidence>
<keyword evidence="12" id="KW-0460">Magnesium</keyword>
<organism evidence="17">
    <name type="scientific">Thermosporothrix sp. COM3</name>
    <dbReference type="NCBI Taxonomy" id="2490863"/>
    <lineage>
        <taxon>Bacteria</taxon>
        <taxon>Bacillati</taxon>
        <taxon>Chloroflexota</taxon>
        <taxon>Ktedonobacteria</taxon>
        <taxon>Ktedonobacterales</taxon>
        <taxon>Thermosporotrichaceae</taxon>
        <taxon>Thermosporothrix</taxon>
    </lineage>
</organism>
<keyword evidence="9" id="KW-0547">Nucleotide-binding</keyword>
<dbReference type="InterPro" id="IPR002192">
    <property type="entry name" value="PPDK_AMP/ATP-bd"/>
</dbReference>
<evidence type="ECO:0000313" key="17">
    <source>
        <dbReference type="EMBL" id="BBH86555.1"/>
    </source>
</evidence>
<protein>
    <recommendedName>
        <fullName evidence="6">Phosphoenolpyruvate synthase</fullName>
        <ecNumber evidence="5">2.7.9.2</ecNumber>
    </recommendedName>
    <alternativeName>
        <fullName evidence="13">Pyruvate, water dikinase</fullName>
    </alternativeName>
</protein>
<dbReference type="FunFam" id="3.30.1490.20:FF:000010">
    <property type="entry name" value="Phosphoenolpyruvate synthase"/>
    <property type="match status" value="1"/>
</dbReference>
<name>A0A455SK80_9CHLR</name>
<evidence type="ECO:0000256" key="10">
    <source>
        <dbReference type="ARBA" id="ARBA00022777"/>
    </source>
</evidence>
<dbReference type="SUPFAM" id="SSF52009">
    <property type="entry name" value="Phosphohistidine domain"/>
    <property type="match status" value="1"/>
</dbReference>
<dbReference type="InterPro" id="IPR008279">
    <property type="entry name" value="PEP-util_enz_mobile_dom"/>
</dbReference>
<comment type="cofactor">
    <cofactor evidence="1">
        <name>Mg(2+)</name>
        <dbReference type="ChEBI" id="CHEBI:18420"/>
    </cofactor>
</comment>
<keyword evidence="17" id="KW-0670">Pyruvate</keyword>
<dbReference type="GO" id="GO:0046872">
    <property type="term" value="F:metal ion binding"/>
    <property type="evidence" value="ECO:0007669"/>
    <property type="project" value="UniProtKB-KW"/>
</dbReference>
<dbReference type="GO" id="GO:0008986">
    <property type="term" value="F:pyruvate, water dikinase activity"/>
    <property type="evidence" value="ECO:0007669"/>
    <property type="project" value="UniProtKB-EC"/>
</dbReference>
<keyword evidence="7" id="KW-0808">Transferase</keyword>
<evidence type="ECO:0000256" key="8">
    <source>
        <dbReference type="ARBA" id="ARBA00022723"/>
    </source>
</evidence>
<evidence type="ECO:0000256" key="14">
    <source>
        <dbReference type="ARBA" id="ARBA00047700"/>
    </source>
</evidence>
<dbReference type="PANTHER" id="PTHR43030">
    <property type="entry name" value="PHOSPHOENOLPYRUVATE SYNTHASE"/>
    <property type="match status" value="1"/>
</dbReference>
<comment type="pathway">
    <text evidence="3">Carbohydrate biosynthesis; gluconeogenesis.</text>
</comment>
<dbReference type="Gene3D" id="3.50.30.10">
    <property type="entry name" value="Phosphohistidine domain"/>
    <property type="match status" value="1"/>
</dbReference>
<dbReference type="Gene3D" id="3.30.470.20">
    <property type="entry name" value="ATP-grasp fold, B domain"/>
    <property type="match status" value="1"/>
</dbReference>
<comment type="similarity">
    <text evidence="4">Belongs to the PEP-utilizing enzyme family.</text>
</comment>
<keyword evidence="8" id="KW-0479">Metal-binding</keyword>
<gene>
    <name evidence="17" type="ORF">KTC_13060</name>
</gene>
<evidence type="ECO:0000259" key="15">
    <source>
        <dbReference type="Pfam" id="PF00391"/>
    </source>
</evidence>
<evidence type="ECO:0000256" key="6">
    <source>
        <dbReference type="ARBA" id="ARBA00021623"/>
    </source>
</evidence>
<dbReference type="Pfam" id="PF00391">
    <property type="entry name" value="PEP-utilizers"/>
    <property type="match status" value="1"/>
</dbReference>
<evidence type="ECO:0000256" key="9">
    <source>
        <dbReference type="ARBA" id="ARBA00022741"/>
    </source>
</evidence>
<evidence type="ECO:0000256" key="13">
    <source>
        <dbReference type="ARBA" id="ARBA00033470"/>
    </source>
</evidence>
<dbReference type="AlphaFoldDB" id="A0A455SK80"/>
<evidence type="ECO:0000256" key="3">
    <source>
        <dbReference type="ARBA" id="ARBA00004742"/>
    </source>
</evidence>
<keyword evidence="10 17" id="KW-0418">Kinase</keyword>
<feature type="domain" description="PEP-utilising enzyme mobile" evidence="15">
    <location>
        <begin position="798"/>
        <end position="868"/>
    </location>
</feature>
<dbReference type="Gene3D" id="3.30.1490.20">
    <property type="entry name" value="ATP-grasp fold, A domain"/>
    <property type="match status" value="1"/>
</dbReference>
<dbReference type="SUPFAM" id="SSF56059">
    <property type="entry name" value="Glutathione synthetase ATP-binding domain-like"/>
    <property type="match status" value="1"/>
</dbReference>
<sequence>MNGEVHLPLVLALDDPAATLERVGGKGASLARLAAAGLPVPAGFHVTTTAYQRFVQEQGLQGEILAAVSSISIDQPATLEAASQRISLLFAQHSIPADIAAAIRQAYAELGGGAVAVRSSATAEDLPEMSFAGQQETYLNMQGEDMVLEAVKSCWASLWTARAIGYRARHNIAPEDVSLAVVVQRLVPADAAGILFTVNPLTAAHEQVMINAAWGLGEAIVGGQVTPDTLVVDKESGEVVERQISSKDVMTVRTAEGTHEEPVPLEKRTQPVLSAKQVAELVRLGMQVEQLYKQPMDIEWALHEEHFFLVQARPITALPEPAAPREWKLPKANGRYMRSSVIELMPDPLSPLFTTLGLPAWNRVYKQLGEELGLSFLYNDSFLTTVNGYAYYDLSALNVRFKDGVRIITLSLKELFKLLKTAQKRLEEDARPRYAALSQQWEAVDLQQESAARLLEGVTELVKVASEYYLTIQSGVLPSAYMSEAAFTAFYERLIRRRNDPPALTFLLGFTSEPIRAEQALYDLARWASTQPRLADVLLQLSSEQFREVYQADALAGVDTDIWQSFRERFIAHLKRFGHAIYDLDFAKPVPADDPATLFETLKFFLSGEAPNPYDRQNEAQMRRERATLIVLTRLKRGPRLAAFKKLLKWAQTLAPLREDGLADVGLGWPVVRKMLREIGRRLVRSRALATEDDVFWLTLSELQQAVSLLDHGQTPESYQDIVSKRRATWKSQSTMNPPVALPQKGGTRVLGMDFARFMPARTEQESHDVLKGVGASPGRVTGTARVIHGPDEFQQMQQGDILVARITTPAWTPLFALASGVITDVGGPLSHSSIVAREYHIPAVLGTGMATERLRSGQRVTVNGDVGTVTIHEK</sequence>
<evidence type="ECO:0000256" key="5">
    <source>
        <dbReference type="ARBA" id="ARBA00011996"/>
    </source>
</evidence>
<dbReference type="Pfam" id="PF01326">
    <property type="entry name" value="PPDK_N"/>
    <property type="match status" value="1"/>
</dbReference>
<feature type="domain" description="Pyruvate phosphate dikinase AMP/ATP-binding" evidence="16">
    <location>
        <begin position="21"/>
        <end position="322"/>
    </location>
</feature>
<dbReference type="InterPro" id="IPR006319">
    <property type="entry name" value="PEP_synth"/>
</dbReference>
<dbReference type="EMBL" id="AP019376">
    <property type="protein sequence ID" value="BBH86555.1"/>
    <property type="molecule type" value="Genomic_DNA"/>
</dbReference>
<evidence type="ECO:0000256" key="11">
    <source>
        <dbReference type="ARBA" id="ARBA00022840"/>
    </source>
</evidence>
<evidence type="ECO:0000256" key="2">
    <source>
        <dbReference type="ARBA" id="ARBA00002988"/>
    </source>
</evidence>
<dbReference type="GO" id="GO:0005524">
    <property type="term" value="F:ATP binding"/>
    <property type="evidence" value="ECO:0007669"/>
    <property type="project" value="UniProtKB-KW"/>
</dbReference>
<dbReference type="InterPro" id="IPR013815">
    <property type="entry name" value="ATP_grasp_subdomain_1"/>
</dbReference>
<comment type="function">
    <text evidence="2">Catalyzes the phosphorylation of pyruvate to phosphoenolpyruvate.</text>
</comment>